<dbReference type="EMBL" id="LHPF02000001">
    <property type="protein sequence ID" value="PSC76446.1"/>
    <property type="molecule type" value="Genomic_DNA"/>
</dbReference>
<sequence length="804" mass="82370">MALKRPWHVASHLNLALPPAYGPPAAAAVAAFAAASDAAAAASDAAAINECRRTNNRLRRAGSAEELFAVLAKDWRSVDAINLCSALHRLAQLGEGRQGGPPALAAALRGDPRWGWLLDQLGHAAATPSFGPQCTANALAALCKLDALSPALLGALQPPLERALRATLRRAGVGAGVGDLSPDRGFGAAGGFHTPGGAHSEAGLTPRGLTQVLWCIGKDVQSLKGLALAVKEVLLEALWVLAPELDAQGAATAWWAVGELSWRCLPSELSLQREAPDLLPRLAAAARAAAGGLTFQGLAQVLHACTRLRPQLYRDEALLATLTTAAARRLQAGQERPPPKSVGLLVLALGRLGFRPRHHWCSQRGERASLLDDLGQALAVSLPRAEPQDVCKFMTGLGLLRHAPPAPVLRVLLAHLGAEVPRPEAAPDAATGAYPQLTGDLSHAATADVCASGTASAATRQRGTAAGGAPAGGSGIPTQLVLERYSSQELADLVHALRRMLTGRADSSGGGGGVAAAGGGGAPGVPAGYSERELPTAVGEAFFDALDTVLRVRASISTRLSPRASCDLALTGDHVGTILAALARLAAIWPCAVLTDATLVELEAHVCVNPYTPASLASFLDYYALTGLQPAAAAAEAVRERALAALCPRHEPGDQPPFPLRALALILAALAALRLRHPRLLCALLPAVGAALGQQEQEVRSGEAAPSSTLPELVSVTAALGHLAVGGLLADAGLGAPQLSPLWQQVMCHLAAAAAAIPGGLPSQEAALVQQAAVQLGSSLPGGPPGSFWLPPAVQRALAAGWRC</sequence>
<dbReference type="Proteomes" id="UP000239649">
    <property type="component" value="Unassembled WGS sequence"/>
</dbReference>
<proteinExistence type="predicted"/>
<evidence type="ECO:0000313" key="2">
    <source>
        <dbReference type="Proteomes" id="UP000239649"/>
    </source>
</evidence>
<keyword evidence="2" id="KW-1185">Reference proteome</keyword>
<organism evidence="1 2">
    <name type="scientific">Micractinium conductrix</name>
    <dbReference type="NCBI Taxonomy" id="554055"/>
    <lineage>
        <taxon>Eukaryota</taxon>
        <taxon>Viridiplantae</taxon>
        <taxon>Chlorophyta</taxon>
        <taxon>core chlorophytes</taxon>
        <taxon>Trebouxiophyceae</taxon>
        <taxon>Chlorellales</taxon>
        <taxon>Chlorellaceae</taxon>
        <taxon>Chlorella clade</taxon>
        <taxon>Micractinium</taxon>
    </lineage>
</organism>
<comment type="caution">
    <text evidence="1">The sequence shown here is derived from an EMBL/GenBank/DDBJ whole genome shotgun (WGS) entry which is preliminary data.</text>
</comment>
<reference evidence="1 2" key="1">
    <citation type="journal article" date="2018" name="Plant J.">
        <title>Genome sequences of Chlorella sorokiniana UTEX 1602 and Micractinium conductrix SAG 241.80: implications to maltose excretion by a green alga.</title>
        <authorList>
            <person name="Arriola M.B."/>
            <person name="Velmurugan N."/>
            <person name="Zhang Y."/>
            <person name="Plunkett M.H."/>
            <person name="Hondzo H."/>
            <person name="Barney B.M."/>
        </authorList>
    </citation>
    <scope>NUCLEOTIDE SEQUENCE [LARGE SCALE GENOMIC DNA]</scope>
    <source>
        <strain evidence="1 2">SAG 241.80</strain>
    </source>
</reference>
<gene>
    <name evidence="1" type="ORF">C2E20_0151</name>
</gene>
<dbReference type="AlphaFoldDB" id="A0A2P6VQR5"/>
<protein>
    <submittedName>
        <fullName evidence="1">Uncharacterized protein</fullName>
    </submittedName>
</protein>
<name>A0A2P6VQR5_9CHLO</name>
<dbReference type="OrthoDB" id="10410080at2759"/>
<accession>A0A2P6VQR5</accession>
<evidence type="ECO:0000313" key="1">
    <source>
        <dbReference type="EMBL" id="PSC76446.1"/>
    </source>
</evidence>